<gene>
    <name evidence="1" type="ORF">SY212_03700</name>
</gene>
<dbReference type="Gene3D" id="3.40.50.450">
    <property type="match status" value="1"/>
</dbReference>
<proteinExistence type="predicted"/>
<dbReference type="Pfam" id="PF05014">
    <property type="entry name" value="Nuc_deoxyrib_tr"/>
    <property type="match status" value="1"/>
</dbReference>
<dbReference type="Proteomes" id="UP000494265">
    <property type="component" value="Unassembled WGS sequence"/>
</dbReference>
<evidence type="ECO:0000313" key="1">
    <source>
        <dbReference type="EMBL" id="GET05340.1"/>
    </source>
</evidence>
<name>A0A6F9XJK7_9LACO</name>
<organism evidence="1">
    <name type="scientific">Ligilactobacillus agilis</name>
    <dbReference type="NCBI Taxonomy" id="1601"/>
    <lineage>
        <taxon>Bacteria</taxon>
        <taxon>Bacillati</taxon>
        <taxon>Bacillota</taxon>
        <taxon>Bacilli</taxon>
        <taxon>Lactobacillales</taxon>
        <taxon>Lactobacillaceae</taxon>
        <taxon>Ligilactobacillus</taxon>
    </lineage>
</organism>
<keyword evidence="1" id="KW-0808">Transferase</keyword>
<comment type="caution">
    <text evidence="1">The sequence shown here is derived from an EMBL/GenBank/DDBJ whole genome shotgun (WGS) entry which is preliminary data.</text>
</comment>
<dbReference type="EMBL" id="BLAM01000054">
    <property type="protein sequence ID" value="GET05340.1"/>
    <property type="molecule type" value="Genomic_DNA"/>
</dbReference>
<accession>A0A6F9XJK7</accession>
<dbReference type="GO" id="GO:0016740">
    <property type="term" value="F:transferase activity"/>
    <property type="evidence" value="ECO:0007669"/>
    <property type="project" value="UniProtKB-KW"/>
</dbReference>
<protein>
    <submittedName>
        <fullName evidence="1">Nucleoside deoxyribosyltransferase</fullName>
    </submittedName>
</protein>
<dbReference type="InterPro" id="IPR007710">
    <property type="entry name" value="Nucleoside_deoxyribTrfase"/>
</dbReference>
<sequence length="212" mass="24121">MVKTSRFVSKVQIDTIRKSFDDVVQNSLFKIKTKVNEKEVEDMVFTNVTTTPTMSQSSKTVYFCAGWFNEKQEKAYDQAMQALKENVTVDLSNSYIPLDNQYKDIRVDLHPEYLEDKEWATATFRGDCLGVKSTDVCLAVYLPSAEDVGMGVELGMAQAYGKYILLVVPDEEYGKPINLMSWGVADNVIPMSKLKDFDFNKPKFNFYDGAVY</sequence>
<dbReference type="SUPFAM" id="SSF52309">
    <property type="entry name" value="N-(deoxy)ribosyltransferase-like"/>
    <property type="match status" value="1"/>
</dbReference>
<dbReference type="AlphaFoldDB" id="A0A6F9XJK7"/>
<reference evidence="1" key="1">
    <citation type="submission" date="2019-10" db="EMBL/GenBank/DDBJ databases">
        <title>Lactobacillus agilis SY212 Whole Genome Sequencing Project.</title>
        <authorList>
            <person name="Suzuki S."/>
            <person name="Endo A."/>
            <person name="Maeno S."/>
            <person name="Shiwa Y."/>
            <person name="Matsutani M."/>
            <person name="Kajikawa A."/>
        </authorList>
    </citation>
    <scope>NUCLEOTIDE SEQUENCE</scope>
    <source>
        <strain evidence="1">SY212</strain>
    </source>
</reference>